<dbReference type="Proteomes" id="UP000597761">
    <property type="component" value="Unassembled WGS sequence"/>
</dbReference>
<comment type="caution">
    <text evidence="3">The sequence shown here is derived from an EMBL/GenBank/DDBJ whole genome shotgun (WGS) entry which is preliminary data.</text>
</comment>
<reference evidence="4" key="1">
    <citation type="journal article" date="2019" name="Int. J. Syst. Evol. Microbiol.">
        <title>The Global Catalogue of Microorganisms (GCM) 10K type strain sequencing project: providing services to taxonomists for standard genome sequencing and annotation.</title>
        <authorList>
            <consortium name="The Broad Institute Genomics Platform"/>
            <consortium name="The Broad Institute Genome Sequencing Center for Infectious Disease"/>
            <person name="Wu L."/>
            <person name="Ma J."/>
        </authorList>
    </citation>
    <scope>NUCLEOTIDE SEQUENCE [LARGE SCALE GENOMIC DNA]</scope>
    <source>
        <strain evidence="4">CGMCC 1.15480</strain>
    </source>
</reference>
<evidence type="ECO:0000313" key="4">
    <source>
        <dbReference type="Proteomes" id="UP000597761"/>
    </source>
</evidence>
<sequence>MTGAVLIGATVVALAGCAAPGTAAAPAGSPSTTSANALPTAAPSTSAPGPGPGAAGQAPAKISMICSDREVLDRITTLAGRDAVAGRSATWVDGLYTCRYPAAGGALVISVKQPAKGAERAWFDQQRSRYPGITTIEGLTNFGLPGAGTDDGVVLFLNDGMTLTVDARQLTDRPAGRRAEDAYALASVVIACWRHDSF</sequence>
<evidence type="ECO:0000256" key="2">
    <source>
        <dbReference type="SAM" id="SignalP"/>
    </source>
</evidence>
<gene>
    <name evidence="3" type="ORF">GCM10011512_21540</name>
</gene>
<protein>
    <recommendedName>
        <fullName evidence="5">DUF3558 domain-containing protein</fullName>
    </recommendedName>
</protein>
<proteinExistence type="predicted"/>
<accession>A0ABQ1PBX4</accession>
<keyword evidence="4" id="KW-1185">Reference proteome</keyword>
<organism evidence="3 4">
    <name type="scientific">Tersicoccus solisilvae</name>
    <dbReference type="NCBI Taxonomy" id="1882339"/>
    <lineage>
        <taxon>Bacteria</taxon>
        <taxon>Bacillati</taxon>
        <taxon>Actinomycetota</taxon>
        <taxon>Actinomycetes</taxon>
        <taxon>Micrococcales</taxon>
        <taxon>Micrococcaceae</taxon>
        <taxon>Tersicoccus</taxon>
    </lineage>
</organism>
<evidence type="ECO:0000313" key="3">
    <source>
        <dbReference type="EMBL" id="GGC94203.1"/>
    </source>
</evidence>
<feature type="region of interest" description="Disordered" evidence="1">
    <location>
        <begin position="25"/>
        <end position="58"/>
    </location>
</feature>
<feature type="compositionally biased region" description="Low complexity" evidence="1">
    <location>
        <begin position="25"/>
        <end position="48"/>
    </location>
</feature>
<name>A0ABQ1PBX4_9MICC</name>
<feature type="signal peptide" evidence="2">
    <location>
        <begin position="1"/>
        <end position="24"/>
    </location>
</feature>
<evidence type="ECO:0000256" key="1">
    <source>
        <dbReference type="SAM" id="MobiDB-lite"/>
    </source>
</evidence>
<feature type="chain" id="PRO_5046258155" description="DUF3558 domain-containing protein" evidence="2">
    <location>
        <begin position="25"/>
        <end position="198"/>
    </location>
</feature>
<dbReference type="EMBL" id="BMJI01000013">
    <property type="protein sequence ID" value="GGC94203.1"/>
    <property type="molecule type" value="Genomic_DNA"/>
</dbReference>
<keyword evidence="2" id="KW-0732">Signal</keyword>
<evidence type="ECO:0008006" key="5">
    <source>
        <dbReference type="Google" id="ProtNLM"/>
    </source>
</evidence>